<dbReference type="AlphaFoldDB" id="W7IN28"/>
<evidence type="ECO:0000313" key="4">
    <source>
        <dbReference type="Proteomes" id="UP000019277"/>
    </source>
</evidence>
<accession>W7IN28</accession>
<feature type="compositionally biased region" description="Basic and acidic residues" evidence="1">
    <location>
        <begin position="71"/>
        <end position="81"/>
    </location>
</feature>
<reference evidence="3 4" key="1">
    <citation type="journal article" date="2014" name="Genome Announc.">
        <title>Draft Genome Sequence of the Antitrypanosomally Active Sponge-Associated Bacterium Actinokineospora sp. Strain EG49.</title>
        <authorList>
            <person name="Harjes J."/>
            <person name="Ryu T."/>
            <person name="Abdelmohsen U.R."/>
            <person name="Moitinho-Silva L."/>
            <person name="Horn H."/>
            <person name="Ravasi T."/>
            <person name="Hentschel U."/>
        </authorList>
    </citation>
    <scope>NUCLEOTIDE SEQUENCE [LARGE SCALE GENOMIC DNA]</scope>
    <source>
        <strain evidence="3 4">EG49</strain>
    </source>
</reference>
<proteinExistence type="predicted"/>
<dbReference type="RefSeq" id="WP_035281683.1">
    <property type="nucleotide sequence ID" value="NZ_AYXG01000082.1"/>
</dbReference>
<dbReference type="PATRIC" id="fig|909613.9.peg.2399"/>
<protein>
    <submittedName>
        <fullName evidence="3">Uncharacterized protein</fullName>
    </submittedName>
</protein>
<evidence type="ECO:0000256" key="2">
    <source>
        <dbReference type="SAM" id="Phobius"/>
    </source>
</evidence>
<evidence type="ECO:0000256" key="1">
    <source>
        <dbReference type="SAM" id="MobiDB-lite"/>
    </source>
</evidence>
<dbReference type="eggNOG" id="COG3170">
    <property type="taxonomic scope" value="Bacteria"/>
</dbReference>
<comment type="caution">
    <text evidence="3">The sequence shown here is derived from an EMBL/GenBank/DDBJ whole genome shotgun (WGS) entry which is preliminary data.</text>
</comment>
<dbReference type="EMBL" id="AYXG01000082">
    <property type="protein sequence ID" value="EWC62275.1"/>
    <property type="molecule type" value="Genomic_DNA"/>
</dbReference>
<feature type="compositionally biased region" description="Acidic residues" evidence="1">
    <location>
        <begin position="19"/>
        <end position="29"/>
    </location>
</feature>
<organism evidence="3 4">
    <name type="scientific">Actinokineospora spheciospongiae</name>
    <dbReference type="NCBI Taxonomy" id="909613"/>
    <lineage>
        <taxon>Bacteria</taxon>
        <taxon>Bacillati</taxon>
        <taxon>Actinomycetota</taxon>
        <taxon>Actinomycetes</taxon>
        <taxon>Pseudonocardiales</taxon>
        <taxon>Pseudonocardiaceae</taxon>
        <taxon>Actinokineospora</taxon>
    </lineage>
</organism>
<feature type="region of interest" description="Disordered" evidence="1">
    <location>
        <begin position="167"/>
        <end position="263"/>
    </location>
</feature>
<evidence type="ECO:0000313" key="3">
    <source>
        <dbReference type="EMBL" id="EWC62275.1"/>
    </source>
</evidence>
<feature type="compositionally biased region" description="Low complexity" evidence="1">
    <location>
        <begin position="30"/>
        <end position="43"/>
    </location>
</feature>
<dbReference type="OrthoDB" id="3677000at2"/>
<sequence>MASTGERGRHRLTEAEPAWPEDDRAEADDWPGAAGDWAGSAGDWDGGPGDWPDRADDWDDGVAVWTPGADSRADRAGDRADRTGADADTVVLPLPVVLLPEPASRRDGPATGLAKFDLGTIPASVTPPRSWRRAAWFSVSAAILVVVGLSFAAVVLMSAPRDPGQVDALPGLPSGEPLQPDVSTTATDRGPNTVRENPTTSPAPSPGQRSRSAGPTASAPTGGPEDPADPADPPGPADPTVTARPSATASRPTSGPVEPSRTTVSGAALLSAQTDPGAMGDRTEQYFRKVVEDAAAAYALTSGSLRQAGPEAIEQRYASVERIEVTGIEIDPVRSTTRASLRVVGKDGSVTEMQRELTFSTGSNPKIIAERPVS</sequence>
<keyword evidence="2" id="KW-0472">Membrane</keyword>
<keyword evidence="4" id="KW-1185">Reference proteome</keyword>
<feature type="transmembrane region" description="Helical" evidence="2">
    <location>
        <begin position="134"/>
        <end position="157"/>
    </location>
</feature>
<keyword evidence="2" id="KW-1133">Transmembrane helix</keyword>
<feature type="compositionally biased region" description="Polar residues" evidence="1">
    <location>
        <begin position="194"/>
        <end position="215"/>
    </location>
</feature>
<dbReference type="Proteomes" id="UP000019277">
    <property type="component" value="Unassembled WGS sequence"/>
</dbReference>
<feature type="region of interest" description="Disordered" evidence="1">
    <location>
        <begin position="1"/>
        <end position="81"/>
    </location>
</feature>
<keyword evidence="2" id="KW-0812">Transmembrane</keyword>
<name>W7IN28_9PSEU</name>
<gene>
    <name evidence="3" type="ORF">UO65_2395</name>
</gene>
<dbReference type="STRING" id="909613.UO65_2395"/>